<organism evidence="1">
    <name type="scientific">mine drainage metagenome</name>
    <dbReference type="NCBI Taxonomy" id="410659"/>
    <lineage>
        <taxon>unclassified sequences</taxon>
        <taxon>metagenomes</taxon>
        <taxon>ecological metagenomes</taxon>
    </lineage>
</organism>
<keyword evidence="1" id="KW-0282">Flagellum</keyword>
<accession>T0ZEI6</accession>
<gene>
    <name evidence="1" type="ORF">B2A_15295</name>
</gene>
<evidence type="ECO:0000313" key="1">
    <source>
        <dbReference type="EMBL" id="EQD27254.1"/>
    </source>
</evidence>
<dbReference type="AlphaFoldDB" id="T0ZEI6"/>
<name>T0ZEI6_9ZZZZ</name>
<dbReference type="Gene3D" id="1.20.1330.10">
    <property type="entry name" value="f41 fragment of flagellin, N-terminal domain"/>
    <property type="match status" value="1"/>
</dbReference>
<comment type="caution">
    <text evidence="1">The sequence shown here is derived from an EMBL/GenBank/DDBJ whole genome shotgun (WGS) entry which is preliminary data.</text>
</comment>
<dbReference type="EMBL" id="AUZZ01011129">
    <property type="protein sequence ID" value="EQD27254.1"/>
    <property type="molecule type" value="Genomic_DNA"/>
</dbReference>
<proteinExistence type="predicted"/>
<keyword evidence="1" id="KW-0969">Cilium</keyword>
<feature type="non-terminal residue" evidence="1">
    <location>
        <position position="178"/>
    </location>
</feature>
<reference evidence="1" key="1">
    <citation type="submission" date="2013-08" db="EMBL/GenBank/DDBJ databases">
        <authorList>
            <person name="Mendez C."/>
            <person name="Richter M."/>
            <person name="Ferrer M."/>
            <person name="Sanchez J."/>
        </authorList>
    </citation>
    <scope>NUCLEOTIDE SEQUENCE</scope>
</reference>
<protein>
    <submittedName>
        <fullName evidence="1">Flagellar hook-associated protein 3</fullName>
    </submittedName>
</protein>
<keyword evidence="1" id="KW-0966">Cell projection</keyword>
<dbReference type="SUPFAM" id="SSF64518">
    <property type="entry name" value="Phase 1 flagellin"/>
    <property type="match status" value="1"/>
</dbReference>
<sequence length="178" mass="18310">MANTQYNGQAIFAGTGTTGPAYDSSGNYLGGGNAPTRTVADGVSIPIGVTGPSIFGTGATGLLENSTGPPPTLGVLAQTVSDLRAGNLSAVEGTDLSNLENAIVPVENQAAVLGANYQRAQEFSQQAQDLQASIAQQLSAIQDVNLAQATTDLQMQQNTYQSALWAYSKSLVPTLAQY</sequence>
<reference evidence="1" key="2">
    <citation type="journal article" date="2014" name="ISME J.">
        <title>Microbial stratification in low pH oxic and suboxic macroscopic growths along an acid mine drainage.</title>
        <authorList>
            <person name="Mendez-Garcia C."/>
            <person name="Mesa V."/>
            <person name="Sprenger R.R."/>
            <person name="Richter M."/>
            <person name="Diez M.S."/>
            <person name="Solano J."/>
            <person name="Bargiela R."/>
            <person name="Golyshina O.V."/>
            <person name="Manteca A."/>
            <person name="Ramos J.L."/>
            <person name="Gallego J.R."/>
            <person name="Llorente I."/>
            <person name="Martins Dos Santos V.A."/>
            <person name="Jensen O.N."/>
            <person name="Pelaez A.I."/>
            <person name="Sanchez J."/>
            <person name="Ferrer M."/>
        </authorList>
    </citation>
    <scope>NUCLEOTIDE SEQUENCE</scope>
</reference>